<dbReference type="Pfam" id="PF13328">
    <property type="entry name" value="HD_4"/>
    <property type="match status" value="1"/>
</dbReference>
<comment type="caution">
    <text evidence="1">The sequence shown here is derived from an EMBL/GenBank/DDBJ whole genome shotgun (WGS) entry which is preliminary data.</text>
</comment>
<evidence type="ECO:0000313" key="1">
    <source>
        <dbReference type="EMBL" id="KKK93859.1"/>
    </source>
</evidence>
<feature type="non-terminal residue" evidence="1">
    <location>
        <position position="184"/>
    </location>
</feature>
<evidence type="ECO:0008006" key="2">
    <source>
        <dbReference type="Google" id="ProtNLM"/>
    </source>
</evidence>
<dbReference type="SUPFAM" id="SSF109604">
    <property type="entry name" value="HD-domain/PDEase-like"/>
    <property type="match status" value="1"/>
</dbReference>
<name>A0A0F9BTY9_9ZZZZ</name>
<protein>
    <recommendedName>
        <fullName evidence="2">HD/PDEase domain-containing protein</fullName>
    </recommendedName>
</protein>
<dbReference type="EMBL" id="LAZR01047593">
    <property type="protein sequence ID" value="KKK93859.1"/>
    <property type="molecule type" value="Genomic_DNA"/>
</dbReference>
<reference evidence="1" key="1">
    <citation type="journal article" date="2015" name="Nature">
        <title>Complex archaea that bridge the gap between prokaryotes and eukaryotes.</title>
        <authorList>
            <person name="Spang A."/>
            <person name="Saw J.H."/>
            <person name="Jorgensen S.L."/>
            <person name="Zaremba-Niedzwiedzka K."/>
            <person name="Martijn J."/>
            <person name="Lind A.E."/>
            <person name="van Eijk R."/>
            <person name="Schleper C."/>
            <person name="Guy L."/>
            <person name="Ettema T.J."/>
        </authorList>
    </citation>
    <scope>NUCLEOTIDE SEQUENCE</scope>
</reference>
<accession>A0A0F9BTY9</accession>
<dbReference type="AlphaFoldDB" id="A0A0F9BTY9"/>
<proteinExistence type="predicted"/>
<sequence length="184" mass="21122">MSTESVTKNELISFLENEAKMRIDTMIEGAMEMAEEVHAGVKREDGKSSFLETHTWPVALEVSKHYVAENKLLTSLQVVGAILHDFMEDDEKILDLYASKTYGFDAYFLHRFGDYVYKLIMTLKIKPLENFSGANDEERKSERFREYCNILANSAYDIKAIKLADRVNNMRFVADVSGSDKINR</sequence>
<dbReference type="Gene3D" id="1.10.3210.10">
    <property type="entry name" value="Hypothetical protein af1432"/>
    <property type="match status" value="1"/>
</dbReference>
<gene>
    <name evidence="1" type="ORF">LCGC14_2688660</name>
</gene>
<organism evidence="1">
    <name type="scientific">marine sediment metagenome</name>
    <dbReference type="NCBI Taxonomy" id="412755"/>
    <lineage>
        <taxon>unclassified sequences</taxon>
        <taxon>metagenomes</taxon>
        <taxon>ecological metagenomes</taxon>
    </lineage>
</organism>